<feature type="region of interest" description="Disordered" evidence="1">
    <location>
        <begin position="340"/>
        <end position="375"/>
    </location>
</feature>
<evidence type="ECO:0000256" key="1">
    <source>
        <dbReference type="SAM" id="MobiDB-lite"/>
    </source>
</evidence>
<sequence>RSTRAKPQTPAPVVPRIVPAVPKSFERKSKDPQPESRPAPKVAAGQIATAPNPPAQPVPDRAAATANPPSVADDNDGRPGTEGMVNTSAVGEAPADAAGTASDAAAVHASSMPETGALFSSSFSAVSSRSLINFKASKIAAAAPEPHHEQSQEPGQAGSREPQQQQQARQQRPPFQLPPPFYPSTDRSTPTSATSSTFTRPQPPTIPPTMHNPKPSANSIVFGGYPDSSSVSPAPPVTNGNFPYPPPPGAFPPSTMVAPPYPFPAHAHHFSEPHTGMMPAAVAPNGAGNFGWRRVDQPLPPHHLRQGHSTPNPSVTNSGFSPIHPSAGYGQSFSPVHINGFHPLSRSGSQASSPRIPVTDDTPNETPLEDPSRKRFVHPIQNGVHSRKAPAPVFPPTYPQGAAEFGLRDYMRSQFGSRAYADSVLKLYTGGGRDMILYLPVHSIILGRNPKFADIISKSPPFHSESGLRVLNVLAEDRFLDGPIFAEALKYLYSEDMLSPRNFLQGLPSFTGSVAEASGYGSPVQRMSHALAYVAAGFWLELRCIVNRGFDIATELLRWDTVETALTFALDGGLDASWRVDDAPEDSSSDDASSKFDTDFAPSYGSYSTHFLQTINGFLLHNFPNDFELDTSASPLHDVPRMPSTEEARPVSRNPRLSQIRFGEVPVDSTGPSQHVIGILSSILLSLPFPVLKALLEDFVLCSRLGKSRVGQLMRAVVAEREGRRRRMRSQSRGQLESDEGMRASMVWCERVEPWPQHASGHRLARSRQDIDTPASSDNSHGQMH</sequence>
<dbReference type="EMBL" id="JAJVCZ030000001">
    <property type="protein sequence ID" value="KAL0265226.1"/>
    <property type="molecule type" value="Genomic_DNA"/>
</dbReference>
<gene>
    <name evidence="2" type="ORF">SLS55_001191</name>
</gene>
<evidence type="ECO:0000313" key="2">
    <source>
        <dbReference type="EMBL" id="KAL0265226.1"/>
    </source>
</evidence>
<feature type="region of interest" description="Disordered" evidence="1">
    <location>
        <begin position="759"/>
        <end position="785"/>
    </location>
</feature>
<accession>A0ABR3CWF1</accession>
<feature type="compositionally biased region" description="Polar residues" evidence="1">
    <location>
        <begin position="774"/>
        <end position="785"/>
    </location>
</feature>
<evidence type="ECO:0000313" key="3">
    <source>
        <dbReference type="Proteomes" id="UP001430584"/>
    </source>
</evidence>
<keyword evidence="3" id="KW-1185">Reference proteome</keyword>
<feature type="compositionally biased region" description="Low complexity" evidence="1">
    <location>
        <begin position="183"/>
        <end position="199"/>
    </location>
</feature>
<feature type="compositionally biased region" description="Low complexity" evidence="1">
    <location>
        <begin position="88"/>
        <end position="111"/>
    </location>
</feature>
<organism evidence="2 3">
    <name type="scientific">Diplodia seriata</name>
    <dbReference type="NCBI Taxonomy" id="420778"/>
    <lineage>
        <taxon>Eukaryota</taxon>
        <taxon>Fungi</taxon>
        <taxon>Dikarya</taxon>
        <taxon>Ascomycota</taxon>
        <taxon>Pezizomycotina</taxon>
        <taxon>Dothideomycetes</taxon>
        <taxon>Dothideomycetes incertae sedis</taxon>
        <taxon>Botryosphaeriales</taxon>
        <taxon>Botryosphaeriaceae</taxon>
        <taxon>Diplodia</taxon>
    </lineage>
</organism>
<dbReference type="RefSeq" id="XP_066637966.1">
    <property type="nucleotide sequence ID" value="XM_066772687.1"/>
</dbReference>
<reference evidence="2 3" key="1">
    <citation type="submission" date="2024-02" db="EMBL/GenBank/DDBJ databases">
        <title>De novo assembly and annotation of 12 fungi associated with fruit tree decline syndrome in Ontario, Canada.</title>
        <authorList>
            <person name="Sulman M."/>
            <person name="Ellouze W."/>
            <person name="Ilyukhin E."/>
        </authorList>
    </citation>
    <scope>NUCLEOTIDE SEQUENCE [LARGE SCALE GENOMIC DNA]</scope>
    <source>
        <strain evidence="2 3">FDS-637</strain>
    </source>
</reference>
<dbReference type="GeneID" id="92005276"/>
<feature type="region of interest" description="Disordered" evidence="1">
    <location>
        <begin position="721"/>
        <end position="740"/>
    </location>
</feature>
<feature type="compositionally biased region" description="Low complexity" evidence="1">
    <location>
        <begin position="226"/>
        <end position="237"/>
    </location>
</feature>
<evidence type="ECO:0008006" key="4">
    <source>
        <dbReference type="Google" id="ProtNLM"/>
    </source>
</evidence>
<proteinExistence type="predicted"/>
<feature type="compositionally biased region" description="Polar residues" evidence="1">
    <location>
        <begin position="307"/>
        <end position="320"/>
    </location>
</feature>
<feature type="compositionally biased region" description="Basic and acidic residues" evidence="1">
    <location>
        <begin position="24"/>
        <end position="34"/>
    </location>
</feature>
<protein>
    <recommendedName>
        <fullName evidence="4">BTB domain-containing protein</fullName>
    </recommendedName>
</protein>
<feature type="non-terminal residue" evidence="2">
    <location>
        <position position="1"/>
    </location>
</feature>
<name>A0ABR3CWF1_9PEZI</name>
<dbReference type="Proteomes" id="UP001430584">
    <property type="component" value="Unassembled WGS sequence"/>
</dbReference>
<feature type="region of interest" description="Disordered" evidence="1">
    <location>
        <begin position="298"/>
        <end position="328"/>
    </location>
</feature>
<feature type="region of interest" description="Disordered" evidence="1">
    <location>
        <begin position="1"/>
        <end position="111"/>
    </location>
</feature>
<comment type="caution">
    <text evidence="2">The sequence shown here is derived from an EMBL/GenBank/DDBJ whole genome shotgun (WGS) entry which is preliminary data.</text>
</comment>
<feature type="region of interest" description="Disordered" evidence="1">
    <location>
        <begin position="139"/>
        <end position="237"/>
    </location>
</feature>
<feature type="compositionally biased region" description="Low complexity" evidence="1">
    <location>
        <begin position="162"/>
        <end position="174"/>
    </location>
</feature>